<dbReference type="EMBL" id="LMAW01002895">
    <property type="protein sequence ID" value="KQK75958.1"/>
    <property type="molecule type" value="Genomic_DNA"/>
</dbReference>
<reference evidence="1 2" key="1">
    <citation type="submission" date="2015-10" db="EMBL/GenBank/DDBJ databases">
        <authorList>
            <person name="Gilbert D.G."/>
        </authorList>
    </citation>
    <scope>NUCLEOTIDE SEQUENCE [LARGE SCALE GENOMIC DNA]</scope>
    <source>
        <strain evidence="1">FVVF132</strain>
    </source>
</reference>
<evidence type="ECO:0000313" key="2">
    <source>
        <dbReference type="Proteomes" id="UP000051836"/>
    </source>
</evidence>
<accession>A0A0Q3T5E5</accession>
<dbReference type="AlphaFoldDB" id="A0A0Q3T5E5"/>
<evidence type="ECO:0000313" key="1">
    <source>
        <dbReference type="EMBL" id="KQK75958.1"/>
    </source>
</evidence>
<keyword evidence="2" id="KW-1185">Reference proteome</keyword>
<proteinExistence type="predicted"/>
<protein>
    <submittedName>
        <fullName evidence="1">Uncharacterized protein</fullName>
    </submittedName>
</protein>
<name>A0A0Q3T5E5_AMAAE</name>
<dbReference type="Proteomes" id="UP000051836">
    <property type="component" value="Unassembled WGS sequence"/>
</dbReference>
<sequence length="114" mass="12467">MLSEQQLLPWYGKHFSQGESHTNFKSSQKALRLGQRTQINTEKKGHPVQILVSPAPGNTQQCGPAVCGPLSVVPASGESIDILKEMDEEEKTNSPASNVNAVEESVNYLKIYSI</sequence>
<gene>
    <name evidence="1" type="ORF">AAES_140639</name>
</gene>
<comment type="caution">
    <text evidence="1">The sequence shown here is derived from an EMBL/GenBank/DDBJ whole genome shotgun (WGS) entry which is preliminary data.</text>
</comment>
<organism evidence="1 2">
    <name type="scientific">Amazona aestiva</name>
    <name type="common">Blue-fronted Amazon parrot</name>
    <dbReference type="NCBI Taxonomy" id="12930"/>
    <lineage>
        <taxon>Eukaryota</taxon>
        <taxon>Metazoa</taxon>
        <taxon>Chordata</taxon>
        <taxon>Craniata</taxon>
        <taxon>Vertebrata</taxon>
        <taxon>Euteleostomi</taxon>
        <taxon>Archelosauria</taxon>
        <taxon>Archosauria</taxon>
        <taxon>Dinosauria</taxon>
        <taxon>Saurischia</taxon>
        <taxon>Theropoda</taxon>
        <taxon>Coelurosauria</taxon>
        <taxon>Aves</taxon>
        <taxon>Neognathae</taxon>
        <taxon>Neoaves</taxon>
        <taxon>Telluraves</taxon>
        <taxon>Australaves</taxon>
        <taxon>Psittaciformes</taxon>
        <taxon>Psittacidae</taxon>
        <taxon>Amazona</taxon>
    </lineage>
</organism>